<evidence type="ECO:0000313" key="1">
    <source>
        <dbReference type="EMBL" id="PQO37767.1"/>
    </source>
</evidence>
<dbReference type="AlphaFoldDB" id="A0A2S8FZZ2"/>
<reference evidence="1 2" key="1">
    <citation type="submission" date="2018-02" db="EMBL/GenBank/DDBJ databases">
        <title>Comparative genomes isolates from brazilian mangrove.</title>
        <authorList>
            <person name="Araujo J.E."/>
            <person name="Taketani R.G."/>
            <person name="Silva M.C.P."/>
            <person name="Loureco M.V."/>
            <person name="Andreote F.D."/>
        </authorList>
    </citation>
    <scope>NUCLEOTIDE SEQUENCE [LARGE SCALE GENOMIC DNA]</scope>
    <source>
        <strain evidence="1 2">Hex-1 MGV</strain>
    </source>
</reference>
<proteinExistence type="predicted"/>
<sequence length="178" mass="19886">MDGVFWHNAIGFVVDQHRMASTFPDGVTIAQMPIDSALIATGKVPALGSAPLASWLLARLMHLTYERLGFEAQDKQYHDGGGFYLNFIAFSKAMKPLAFFNLHGTSAGCRVWGQCDRVVQPQELLQNFLDALIAEPDMLMPCRLQCFDTDPPDLDQRRISKPNVLGWDGRRFLGRTSV</sequence>
<dbReference type="EMBL" id="PUHY01000005">
    <property type="protein sequence ID" value="PQO37767.1"/>
    <property type="molecule type" value="Genomic_DNA"/>
</dbReference>
<evidence type="ECO:0000313" key="2">
    <source>
        <dbReference type="Proteomes" id="UP000238322"/>
    </source>
</evidence>
<comment type="caution">
    <text evidence="1">The sequence shown here is derived from an EMBL/GenBank/DDBJ whole genome shotgun (WGS) entry which is preliminary data.</text>
</comment>
<organism evidence="1 2">
    <name type="scientific">Blastopirellula marina</name>
    <dbReference type="NCBI Taxonomy" id="124"/>
    <lineage>
        <taxon>Bacteria</taxon>
        <taxon>Pseudomonadati</taxon>
        <taxon>Planctomycetota</taxon>
        <taxon>Planctomycetia</taxon>
        <taxon>Pirellulales</taxon>
        <taxon>Pirellulaceae</taxon>
        <taxon>Blastopirellula</taxon>
    </lineage>
</organism>
<dbReference type="Proteomes" id="UP000238322">
    <property type="component" value="Unassembled WGS sequence"/>
</dbReference>
<gene>
    <name evidence="1" type="ORF">C5Y83_07430</name>
</gene>
<name>A0A2S8FZZ2_9BACT</name>
<protein>
    <submittedName>
        <fullName evidence="1">Uncharacterized protein</fullName>
    </submittedName>
</protein>
<accession>A0A2S8FZZ2</accession>